<dbReference type="EMBL" id="FN657538">
    <property type="protein sequence ID" value="CBY42813.1"/>
    <property type="molecule type" value="Genomic_DNA"/>
</dbReference>
<sequence length="53" mass="6298">RKELKFKVLKADRFQLFKLSSLNKLKKRPIKTLNNSNKDKILIKDKIKGKTNK</sequence>
<evidence type="ECO:0000313" key="1">
    <source>
        <dbReference type="EMBL" id="CBY42813.1"/>
    </source>
</evidence>
<organism evidence="1">
    <name type="scientific">Oikopleura dioica</name>
    <name type="common">Tunicate</name>
    <dbReference type="NCBI Taxonomy" id="34765"/>
    <lineage>
        <taxon>Eukaryota</taxon>
        <taxon>Metazoa</taxon>
        <taxon>Chordata</taxon>
        <taxon>Tunicata</taxon>
        <taxon>Appendicularia</taxon>
        <taxon>Copelata</taxon>
        <taxon>Oikopleuridae</taxon>
        <taxon>Oikopleura</taxon>
    </lineage>
</organism>
<gene>
    <name evidence="1" type="ORF">GSOID_T00026542001</name>
</gene>
<protein>
    <submittedName>
        <fullName evidence="1">Uncharacterized protein</fullName>
    </submittedName>
</protein>
<proteinExistence type="predicted"/>
<dbReference type="AlphaFoldDB" id="E4Z535"/>
<dbReference type="Proteomes" id="UP000011014">
    <property type="component" value="Unassembled WGS sequence"/>
</dbReference>
<name>E4Z535_OIKDI</name>
<reference evidence="1" key="1">
    <citation type="journal article" date="2010" name="Science">
        <title>Plasticity of animal genome architecture unmasked by rapid evolution of a pelagic tunicate.</title>
        <authorList>
            <person name="Denoeud F."/>
            <person name="Henriet S."/>
            <person name="Mungpakdee S."/>
            <person name="Aury J.M."/>
            <person name="Da Silva C."/>
            <person name="Brinkmann H."/>
            <person name="Mikhaleva J."/>
            <person name="Olsen L.C."/>
            <person name="Jubin C."/>
            <person name="Canestro C."/>
            <person name="Bouquet J.M."/>
            <person name="Danks G."/>
            <person name="Poulain J."/>
            <person name="Campsteijn C."/>
            <person name="Adamski M."/>
            <person name="Cross I."/>
            <person name="Yadetie F."/>
            <person name="Muffato M."/>
            <person name="Louis A."/>
            <person name="Butcher S."/>
            <person name="Tsagkogeorga G."/>
            <person name="Konrad A."/>
            <person name="Singh S."/>
            <person name="Jensen M.F."/>
            <person name="Cong E.H."/>
            <person name="Eikeseth-Otteraa H."/>
            <person name="Noel B."/>
            <person name="Anthouard V."/>
            <person name="Porcel B.M."/>
            <person name="Kachouri-Lafond R."/>
            <person name="Nishino A."/>
            <person name="Ugolini M."/>
            <person name="Chourrout P."/>
            <person name="Nishida H."/>
            <person name="Aasland R."/>
            <person name="Huzurbazar S."/>
            <person name="Westhof E."/>
            <person name="Delsuc F."/>
            <person name="Lehrach H."/>
            <person name="Reinhardt R."/>
            <person name="Weissenbach J."/>
            <person name="Roy S.W."/>
            <person name="Artiguenave F."/>
            <person name="Postlethwait J.H."/>
            <person name="Manak J.R."/>
            <person name="Thompson E.M."/>
            <person name="Jaillon O."/>
            <person name="Du Pasquier L."/>
            <person name="Boudinot P."/>
            <person name="Liberles D.A."/>
            <person name="Volff J.N."/>
            <person name="Philippe H."/>
            <person name="Lenhard B."/>
            <person name="Roest Crollius H."/>
            <person name="Wincker P."/>
            <person name="Chourrout D."/>
        </authorList>
    </citation>
    <scope>NUCLEOTIDE SEQUENCE [LARGE SCALE GENOMIC DNA]</scope>
</reference>
<feature type="non-terminal residue" evidence="1">
    <location>
        <position position="1"/>
    </location>
</feature>
<accession>E4Z535</accession>